<feature type="transmembrane region" description="Helical" evidence="2">
    <location>
        <begin position="345"/>
        <end position="371"/>
    </location>
</feature>
<dbReference type="GO" id="GO:0060271">
    <property type="term" value="P:cilium assembly"/>
    <property type="evidence" value="ECO:0007669"/>
    <property type="project" value="InterPro"/>
</dbReference>
<feature type="coiled-coil region" evidence="1">
    <location>
        <begin position="8"/>
        <end position="95"/>
    </location>
</feature>
<organism evidence="3 4">
    <name type="scientific">Bugula neritina</name>
    <name type="common">Brown bryozoan</name>
    <name type="synonym">Sertularia neritina</name>
    <dbReference type="NCBI Taxonomy" id="10212"/>
    <lineage>
        <taxon>Eukaryota</taxon>
        <taxon>Metazoa</taxon>
        <taxon>Spiralia</taxon>
        <taxon>Lophotrochozoa</taxon>
        <taxon>Bryozoa</taxon>
        <taxon>Gymnolaemata</taxon>
        <taxon>Cheilostomatida</taxon>
        <taxon>Flustrina</taxon>
        <taxon>Buguloidea</taxon>
        <taxon>Bugulidae</taxon>
        <taxon>Bugula</taxon>
    </lineage>
</organism>
<keyword evidence="2" id="KW-1133">Transmembrane helix</keyword>
<gene>
    <name evidence="3" type="ORF">EB796_005328</name>
</gene>
<evidence type="ECO:0000313" key="3">
    <source>
        <dbReference type="EMBL" id="KAF6036361.1"/>
    </source>
</evidence>
<dbReference type="EMBL" id="VXIV02000740">
    <property type="protein sequence ID" value="KAF6036361.1"/>
    <property type="molecule type" value="Genomic_DNA"/>
</dbReference>
<evidence type="ECO:0000256" key="1">
    <source>
        <dbReference type="SAM" id="Coils"/>
    </source>
</evidence>
<dbReference type="AlphaFoldDB" id="A0A7J7KES2"/>
<dbReference type="Proteomes" id="UP000593567">
    <property type="component" value="Unassembled WGS sequence"/>
</dbReference>
<name>A0A7J7KES2_BUGNE</name>
<keyword evidence="4" id="KW-1185">Reference proteome</keyword>
<evidence type="ECO:0000313" key="4">
    <source>
        <dbReference type="Proteomes" id="UP000593567"/>
    </source>
</evidence>
<comment type="caution">
    <text evidence="3">The sequence shown here is derived from an EMBL/GenBank/DDBJ whole genome shotgun (WGS) entry which is preliminary data.</text>
</comment>
<dbReference type="InterPro" id="IPR033545">
    <property type="entry name" value="CEP89"/>
</dbReference>
<keyword evidence="2" id="KW-0472">Membrane</keyword>
<dbReference type="PANTHER" id="PTHR36170">
    <property type="entry name" value="CENTROSOMAL PROTEIN OF 89 KDA"/>
    <property type="match status" value="1"/>
</dbReference>
<sequence length="434" mass="49140">MPTGTVDREEHNRALMEYRAKLERAKEDQERDKESFLLKLSQVEFEREECEERQSELKDELREAKHEIKNKVKCIVSLEEDCAALTREVKQGKDVVAKLLLVTDEAVHERQSMKHFLKSEKTNKKKSVGAIVESELMKEKVVESFKKYKVKAEKEIDKLLAKLEKQAEEFDVERREYERQLKHLRLLVHEKDVQKQEAIRDKQDVDECLELVWKATQADNNDLNNSLRKSMRESRLKHLGNFWMNSSKTDVVRQAEQTIPNYFLALAGDSEADDDLSEADDPLLDLPLLLPSELALLLEELLDERAFDVFDAGRLVGPSLSDFEGDGLLLGGEALIGRLGLGLPLAILLGLGLPLAILLGLGLPLAILLGLGLPLGLRLRLLEPLDELAFLRLRIGDLEVLALRTGDLEVLVLRRGEGDLSLRRGDGDFLSSLS</sequence>
<protein>
    <submittedName>
        <fullName evidence="3">CEP89</fullName>
    </submittedName>
</protein>
<evidence type="ECO:0000256" key="2">
    <source>
        <dbReference type="SAM" id="Phobius"/>
    </source>
</evidence>
<dbReference type="GO" id="GO:0007268">
    <property type="term" value="P:chemical synaptic transmission"/>
    <property type="evidence" value="ECO:0007669"/>
    <property type="project" value="InterPro"/>
</dbReference>
<dbReference type="GO" id="GO:0005814">
    <property type="term" value="C:centriole"/>
    <property type="evidence" value="ECO:0007669"/>
    <property type="project" value="InterPro"/>
</dbReference>
<dbReference type="GO" id="GO:0007005">
    <property type="term" value="P:mitochondrion organization"/>
    <property type="evidence" value="ECO:0007669"/>
    <property type="project" value="InterPro"/>
</dbReference>
<reference evidence="3" key="1">
    <citation type="submission" date="2020-06" db="EMBL/GenBank/DDBJ databases">
        <title>Draft genome of Bugula neritina, a colonial animal packing powerful symbionts and potential medicines.</title>
        <authorList>
            <person name="Rayko M."/>
        </authorList>
    </citation>
    <scope>NUCLEOTIDE SEQUENCE [LARGE SCALE GENOMIC DNA]</scope>
    <source>
        <strain evidence="3">Kwan_BN1</strain>
    </source>
</reference>
<keyword evidence="2" id="KW-0812">Transmembrane</keyword>
<proteinExistence type="predicted"/>
<dbReference type="PANTHER" id="PTHR36170:SF1">
    <property type="entry name" value="CENTROSOMAL PROTEIN OF 89 KDA"/>
    <property type="match status" value="1"/>
</dbReference>
<dbReference type="GO" id="GO:0097539">
    <property type="term" value="C:ciliary transition fiber"/>
    <property type="evidence" value="ECO:0007669"/>
    <property type="project" value="TreeGrafter"/>
</dbReference>
<accession>A0A7J7KES2</accession>
<feature type="coiled-coil region" evidence="1">
    <location>
        <begin position="142"/>
        <end position="187"/>
    </location>
</feature>
<dbReference type="GO" id="GO:0045202">
    <property type="term" value="C:synapse"/>
    <property type="evidence" value="ECO:0007669"/>
    <property type="project" value="GOC"/>
</dbReference>
<keyword evidence="1" id="KW-0175">Coiled coil</keyword>
<dbReference type="OrthoDB" id="6622877at2759"/>